<dbReference type="FunFam" id="1.10.455.10:FF:000001">
    <property type="entry name" value="30S ribosomal protein S7"/>
    <property type="match status" value="1"/>
</dbReference>
<dbReference type="GO" id="GO:0015935">
    <property type="term" value="C:small ribosomal subunit"/>
    <property type="evidence" value="ECO:0007669"/>
    <property type="project" value="InterPro"/>
</dbReference>
<accession>A0A1G2G6W4</accession>
<dbReference type="Proteomes" id="UP000176576">
    <property type="component" value="Unassembled WGS sequence"/>
</dbReference>
<keyword evidence="3 6" id="KW-0694">RNA-binding</keyword>
<dbReference type="GO" id="GO:0006412">
    <property type="term" value="P:translation"/>
    <property type="evidence" value="ECO:0007669"/>
    <property type="project" value="UniProtKB-UniRule"/>
</dbReference>
<dbReference type="Pfam" id="PF00177">
    <property type="entry name" value="Ribosomal_S7"/>
    <property type="match status" value="1"/>
</dbReference>
<keyword evidence="2 6" id="KW-0699">rRNA-binding</keyword>
<dbReference type="PIRSF" id="PIRSF002122">
    <property type="entry name" value="RPS7p_RPS7a_RPS5e_RPS7o"/>
    <property type="match status" value="1"/>
</dbReference>
<dbReference type="InterPro" id="IPR000235">
    <property type="entry name" value="Ribosomal_uS7"/>
</dbReference>
<evidence type="ECO:0000256" key="3">
    <source>
        <dbReference type="ARBA" id="ARBA00022884"/>
    </source>
</evidence>
<proteinExistence type="inferred from homology"/>
<dbReference type="NCBIfam" id="TIGR01029">
    <property type="entry name" value="rpsG_bact"/>
    <property type="match status" value="1"/>
</dbReference>
<feature type="domain" description="Small ribosomal subunit protein uS7" evidence="7">
    <location>
        <begin position="1"/>
        <end position="149"/>
    </location>
</feature>
<comment type="caution">
    <text evidence="8">The sequence shown here is derived from an EMBL/GenBank/DDBJ whole genome shotgun (WGS) entry which is preliminary data.</text>
</comment>
<keyword evidence="6" id="KW-0820">tRNA-binding</keyword>
<dbReference type="HAMAP" id="MF_00480_B">
    <property type="entry name" value="Ribosomal_uS7_B"/>
    <property type="match status" value="1"/>
</dbReference>
<comment type="function">
    <text evidence="6">One of the primary rRNA binding proteins, it binds directly to 16S rRNA where it nucleates assembly of the head domain of the 30S subunit. Is located at the subunit interface close to the decoding center, probably blocks exit of the E-site tRNA.</text>
</comment>
<reference evidence="8 9" key="1">
    <citation type="journal article" date="2016" name="Nat. Commun.">
        <title>Thousands of microbial genomes shed light on interconnected biogeochemical processes in an aquifer system.</title>
        <authorList>
            <person name="Anantharaman K."/>
            <person name="Brown C.T."/>
            <person name="Hug L.A."/>
            <person name="Sharon I."/>
            <person name="Castelle C.J."/>
            <person name="Probst A.J."/>
            <person name="Thomas B.C."/>
            <person name="Singh A."/>
            <person name="Wilkins M.J."/>
            <person name="Karaoz U."/>
            <person name="Brodie E.L."/>
            <person name="Williams K.H."/>
            <person name="Hubbard S.S."/>
            <person name="Banfield J.F."/>
        </authorList>
    </citation>
    <scope>NUCLEOTIDE SEQUENCE [LARGE SCALE GENOMIC DNA]</scope>
</reference>
<evidence type="ECO:0000256" key="2">
    <source>
        <dbReference type="ARBA" id="ARBA00022730"/>
    </source>
</evidence>
<dbReference type="InterPro" id="IPR036823">
    <property type="entry name" value="Ribosomal_uS7_dom_sf"/>
</dbReference>
<sequence length="156" mass="17620">MRRKRNTKRIIKPDYKWESPRVAKFINAVMYDGKKSVAERVVYDALELVGKKANVENPLVVFDLALDNIAPAVEVRSRRVGGANYQVPVEVRGPRKSALTMRWLLQAARSRKGASMAERLAEELIAATKNEGAAIKKKLDTHRMAEANKAFAHFSW</sequence>
<keyword evidence="5 6" id="KW-0687">Ribonucleoprotein</keyword>
<dbReference type="GO" id="GO:0019843">
    <property type="term" value="F:rRNA binding"/>
    <property type="evidence" value="ECO:0007669"/>
    <property type="project" value="UniProtKB-UniRule"/>
</dbReference>
<evidence type="ECO:0000313" key="9">
    <source>
        <dbReference type="Proteomes" id="UP000176576"/>
    </source>
</evidence>
<comment type="subunit">
    <text evidence="6">Part of the 30S ribosomal subunit. Contacts proteins S9 and S11.</text>
</comment>
<dbReference type="GO" id="GO:0003735">
    <property type="term" value="F:structural constituent of ribosome"/>
    <property type="evidence" value="ECO:0007669"/>
    <property type="project" value="InterPro"/>
</dbReference>
<comment type="similarity">
    <text evidence="1 6">Belongs to the universal ribosomal protein uS7 family.</text>
</comment>
<organism evidence="8 9">
    <name type="scientific">Candidatus Ryanbacteria bacterium RIFCSPHIGHO2_02_FULL_45_13b</name>
    <dbReference type="NCBI Taxonomy" id="1802117"/>
    <lineage>
        <taxon>Bacteria</taxon>
        <taxon>Candidatus Ryaniibacteriota</taxon>
    </lineage>
</organism>
<evidence type="ECO:0000256" key="1">
    <source>
        <dbReference type="ARBA" id="ARBA00007151"/>
    </source>
</evidence>
<protein>
    <recommendedName>
        <fullName evidence="6">Small ribosomal subunit protein uS7</fullName>
    </recommendedName>
</protein>
<evidence type="ECO:0000256" key="6">
    <source>
        <dbReference type="HAMAP-Rule" id="MF_00480"/>
    </source>
</evidence>
<evidence type="ECO:0000313" key="8">
    <source>
        <dbReference type="EMBL" id="OGZ45937.1"/>
    </source>
</evidence>
<evidence type="ECO:0000259" key="7">
    <source>
        <dbReference type="Pfam" id="PF00177"/>
    </source>
</evidence>
<dbReference type="Gene3D" id="1.10.455.10">
    <property type="entry name" value="Ribosomal protein S7 domain"/>
    <property type="match status" value="1"/>
</dbReference>
<dbReference type="GO" id="GO:0000049">
    <property type="term" value="F:tRNA binding"/>
    <property type="evidence" value="ECO:0007669"/>
    <property type="project" value="UniProtKB-UniRule"/>
</dbReference>
<dbReference type="EMBL" id="MHNN01000018">
    <property type="protein sequence ID" value="OGZ45937.1"/>
    <property type="molecule type" value="Genomic_DNA"/>
</dbReference>
<dbReference type="InterPro" id="IPR023798">
    <property type="entry name" value="Ribosomal_uS7_dom"/>
</dbReference>
<dbReference type="InterPro" id="IPR005717">
    <property type="entry name" value="Ribosomal_uS7_bac/org-type"/>
</dbReference>
<evidence type="ECO:0000256" key="5">
    <source>
        <dbReference type="ARBA" id="ARBA00023274"/>
    </source>
</evidence>
<evidence type="ECO:0000256" key="4">
    <source>
        <dbReference type="ARBA" id="ARBA00022980"/>
    </source>
</evidence>
<dbReference type="AlphaFoldDB" id="A0A1G2G6W4"/>
<dbReference type="SUPFAM" id="SSF47973">
    <property type="entry name" value="Ribosomal protein S7"/>
    <property type="match status" value="1"/>
</dbReference>
<name>A0A1G2G6W4_9BACT</name>
<dbReference type="CDD" id="cd14869">
    <property type="entry name" value="uS7_Bacteria"/>
    <property type="match status" value="1"/>
</dbReference>
<dbReference type="PANTHER" id="PTHR11205">
    <property type="entry name" value="RIBOSOMAL PROTEIN S7"/>
    <property type="match status" value="1"/>
</dbReference>
<dbReference type="STRING" id="1802117.A3J54_02940"/>
<keyword evidence="4 6" id="KW-0689">Ribosomal protein</keyword>
<gene>
    <name evidence="6" type="primary">rpsG</name>
    <name evidence="8" type="ORF">A3J54_02940</name>
</gene>